<feature type="transmembrane region" description="Helical" evidence="2">
    <location>
        <begin position="30"/>
        <end position="60"/>
    </location>
</feature>
<keyword evidence="2" id="KW-0472">Membrane</keyword>
<feature type="transmembrane region" description="Helical" evidence="2">
    <location>
        <begin position="99"/>
        <end position="118"/>
    </location>
</feature>
<dbReference type="EMBL" id="JAUHPW010000001">
    <property type="protein sequence ID" value="MDN4474485.1"/>
    <property type="molecule type" value="Genomic_DNA"/>
</dbReference>
<accession>A0ABT8G5S7</accession>
<feature type="transmembrane region" description="Helical" evidence="2">
    <location>
        <begin position="286"/>
        <end position="304"/>
    </location>
</feature>
<feature type="transmembrane region" description="Helical" evidence="2">
    <location>
        <begin position="310"/>
        <end position="336"/>
    </location>
</feature>
<keyword evidence="2" id="KW-1133">Transmembrane helix</keyword>
<evidence type="ECO:0000256" key="2">
    <source>
        <dbReference type="SAM" id="Phobius"/>
    </source>
</evidence>
<protein>
    <submittedName>
        <fullName evidence="3">Uncharacterized protein</fullName>
    </submittedName>
</protein>
<name>A0ABT8G5S7_9MICO</name>
<feature type="transmembrane region" description="Helical" evidence="2">
    <location>
        <begin position="72"/>
        <end position="92"/>
    </location>
</feature>
<feature type="transmembrane region" description="Helical" evidence="2">
    <location>
        <begin position="133"/>
        <end position="155"/>
    </location>
</feature>
<evidence type="ECO:0000256" key="1">
    <source>
        <dbReference type="SAM" id="MobiDB-lite"/>
    </source>
</evidence>
<feature type="transmembrane region" description="Helical" evidence="2">
    <location>
        <begin position="463"/>
        <end position="483"/>
    </location>
</feature>
<feature type="region of interest" description="Disordered" evidence="1">
    <location>
        <begin position="1"/>
        <end position="22"/>
    </location>
</feature>
<gene>
    <name evidence="3" type="ORF">QQX09_01295</name>
</gene>
<feature type="transmembrane region" description="Helical" evidence="2">
    <location>
        <begin position="226"/>
        <end position="245"/>
    </location>
</feature>
<dbReference type="Proteomes" id="UP001172728">
    <property type="component" value="Unassembled WGS sequence"/>
</dbReference>
<evidence type="ECO:0000313" key="4">
    <source>
        <dbReference type="Proteomes" id="UP001172728"/>
    </source>
</evidence>
<sequence>MATTSTSVARPDVSSHQSQGSSAWGSRTRLYLLVGVLVLGSATLAGLPMWVLAVTTLLAWTARLTPRFGAGAALAIAYIAGASLDFVVLALAPVQPLRFQHLVLGLHLVLLLAAVLRARPDAPAARFHVNRPGVILGSALGSIAWFVGLGIAALVPGGSARSWAVLDDSTVDLYNTGRFAWNNGVETFPATNPRPFEHALTLTFVSPTQPIDDSGAEFVAELDAHIAHWAIVVAVCAFLAGWVAASLLPRHSPRWGAPVAGAIASTLVLAGPATGFFLLRGQINATITVAILLGSFAVALRSRVLPTTAVATLILAMTVLMLTWTPFAAVPGLLAAVSAWTWRTQIRATLRESGWQIAVSLAAFATAALLYAASTFTSLAQKDSTALESSVTVATTLPAPFSYSMTVAVVLAVAVIAVIVRPEVRACRAVGATLLGLAVGAVPIFAARGGFGGDLEYYPSRYVQMSTVALVPLLVGLVLSALLTRRRAAVATAAVAAVGVGALAITAPLDSRVERWIPAPALLVVGDYYGPDEYVYDRIADYVQYDDLVVPWYADIPWDQPVRFMMANATRSDDRGHENGGENWVLRIRMDDLPDRICWLGEASNRQVTIVTRAPDLPSAALAECYDPSQLDGVRFVLAED</sequence>
<keyword evidence="4" id="KW-1185">Reference proteome</keyword>
<feature type="transmembrane region" description="Helical" evidence="2">
    <location>
        <begin position="432"/>
        <end position="451"/>
    </location>
</feature>
<feature type="transmembrane region" description="Helical" evidence="2">
    <location>
        <begin position="357"/>
        <end position="380"/>
    </location>
</feature>
<organism evidence="3 4">
    <name type="scientific">Demequina litoralis</name>
    <dbReference type="NCBI Taxonomy" id="3051660"/>
    <lineage>
        <taxon>Bacteria</taxon>
        <taxon>Bacillati</taxon>
        <taxon>Actinomycetota</taxon>
        <taxon>Actinomycetes</taxon>
        <taxon>Micrococcales</taxon>
        <taxon>Demequinaceae</taxon>
        <taxon>Demequina</taxon>
    </lineage>
</organism>
<feature type="transmembrane region" description="Helical" evidence="2">
    <location>
        <begin position="257"/>
        <end position="279"/>
    </location>
</feature>
<feature type="transmembrane region" description="Helical" evidence="2">
    <location>
        <begin position="490"/>
        <end position="509"/>
    </location>
</feature>
<keyword evidence="2" id="KW-0812">Transmembrane</keyword>
<reference evidence="3" key="1">
    <citation type="submission" date="2023-06" db="EMBL/GenBank/DDBJ databases">
        <title>Sysu t00192.</title>
        <authorList>
            <person name="Gao L."/>
            <person name="Fang B.-Z."/>
            <person name="Li W.-J."/>
        </authorList>
    </citation>
    <scope>NUCLEOTIDE SEQUENCE</scope>
    <source>
        <strain evidence="3">SYSU T00192</strain>
    </source>
</reference>
<dbReference type="RefSeq" id="WP_301130896.1">
    <property type="nucleotide sequence ID" value="NZ_JAUHPW010000001.1"/>
</dbReference>
<evidence type="ECO:0000313" key="3">
    <source>
        <dbReference type="EMBL" id="MDN4474485.1"/>
    </source>
</evidence>
<proteinExistence type="predicted"/>
<feature type="transmembrane region" description="Helical" evidence="2">
    <location>
        <begin position="400"/>
        <end position="420"/>
    </location>
</feature>
<comment type="caution">
    <text evidence="3">The sequence shown here is derived from an EMBL/GenBank/DDBJ whole genome shotgun (WGS) entry which is preliminary data.</text>
</comment>